<dbReference type="NCBIfam" id="TIGR04332">
    <property type="entry name" value="gamma_Glu_sys"/>
    <property type="match status" value="1"/>
</dbReference>
<gene>
    <name evidence="2" type="primary">pgsW</name>
    <name evidence="2" type="ORF">FYJ74_01260</name>
</gene>
<name>A0A6L5Y916_9BACT</name>
<evidence type="ECO:0000256" key="1">
    <source>
        <dbReference type="SAM" id="Phobius"/>
    </source>
</evidence>
<keyword evidence="1" id="KW-1133">Transmembrane helix</keyword>
<reference evidence="2 3" key="1">
    <citation type="submission" date="2019-08" db="EMBL/GenBank/DDBJ databases">
        <title>In-depth cultivation of the pig gut microbiome towards novel bacterial diversity and tailored functional studies.</title>
        <authorList>
            <person name="Wylensek D."/>
            <person name="Hitch T.C.A."/>
            <person name="Clavel T."/>
        </authorList>
    </citation>
    <scope>NUCLEOTIDE SEQUENCE [LARGE SCALE GENOMIC DNA]</scope>
    <source>
        <strain evidence="2 3">SM-530-WT-4B</strain>
    </source>
</reference>
<dbReference type="Proteomes" id="UP000473699">
    <property type="component" value="Unassembled WGS sequence"/>
</dbReference>
<evidence type="ECO:0000313" key="3">
    <source>
        <dbReference type="Proteomes" id="UP000473699"/>
    </source>
</evidence>
<dbReference type="EMBL" id="VUNH01000001">
    <property type="protein sequence ID" value="MST54683.1"/>
    <property type="molecule type" value="Genomic_DNA"/>
</dbReference>
<protein>
    <submittedName>
        <fullName evidence="2">Poly-gamma-glutamate system protein</fullName>
    </submittedName>
</protein>
<comment type="caution">
    <text evidence="2">The sequence shown here is derived from an EMBL/GenBank/DDBJ whole genome shotgun (WGS) entry which is preliminary data.</text>
</comment>
<keyword evidence="1" id="KW-0472">Membrane</keyword>
<feature type="transmembrane region" description="Helical" evidence="1">
    <location>
        <begin position="21"/>
        <end position="38"/>
    </location>
</feature>
<evidence type="ECO:0000313" key="2">
    <source>
        <dbReference type="EMBL" id="MST54683.1"/>
    </source>
</evidence>
<feature type="transmembrane region" description="Helical" evidence="1">
    <location>
        <begin position="323"/>
        <end position="341"/>
    </location>
</feature>
<sequence>MKLAELEEYKKRQRAAVRRNRLLLLALAAVSAALWFWAGGGSSVQERKLMSSVREAQNFLYDLRVSRGSEFEKEDDPYRTGFIGLEWSPLSTTLGALEAKRTACDPRWSVVVRRWMESLNVQPGDCVAVYSSSSFPGMAFNVLKALESLGARPLLVVSLGSSTWGANDPRFPWPTLEKELRAAGFLRTQAYAYTPGGGRDVGGGLPPEALELLRAAADENRVPLVVKDSLEEVIQWKVDLLAQHHAKALVSIGGSESNLGPGNDILRLRPGLHRSGSAGSGVIGRALQAGYPVVHLLNVKGLAAANGVPFDAPPGAVFHGARSLWASLACLAAFVAVMAVYKRWSF</sequence>
<proteinExistence type="predicted"/>
<organism evidence="2 3">
    <name type="scientific">Pyramidobacter porci</name>
    <dbReference type="NCBI Taxonomy" id="2605789"/>
    <lineage>
        <taxon>Bacteria</taxon>
        <taxon>Thermotogati</taxon>
        <taxon>Synergistota</taxon>
        <taxon>Synergistia</taxon>
        <taxon>Synergistales</taxon>
        <taxon>Dethiosulfovibrionaceae</taxon>
        <taxon>Pyramidobacter</taxon>
    </lineage>
</organism>
<accession>A0A6L5Y916</accession>
<dbReference type="InterPro" id="IPR027602">
    <property type="entry name" value="PGA_system"/>
</dbReference>
<keyword evidence="3" id="KW-1185">Reference proteome</keyword>
<keyword evidence="1" id="KW-0812">Transmembrane</keyword>
<dbReference type="AlphaFoldDB" id="A0A6L5Y916"/>
<dbReference type="RefSeq" id="WP_154527807.1">
    <property type="nucleotide sequence ID" value="NZ_VUNH01000001.1"/>
</dbReference>